<accession>V6LW65</accession>
<reference evidence="1 2" key="1">
    <citation type="journal article" date="2014" name="PLoS Genet.">
        <title>The Genome of Spironucleus salmonicida Highlights a Fish Pathogen Adapted to Fluctuating Environments.</title>
        <authorList>
            <person name="Xu F."/>
            <person name="Jerlstrom-Hultqvist J."/>
            <person name="Einarsson E."/>
            <person name="Astvaldsson A."/>
            <person name="Svard S.G."/>
            <person name="Andersson J.O."/>
        </authorList>
    </citation>
    <scope>NUCLEOTIDE SEQUENCE</scope>
    <source>
        <strain evidence="2">ATCC 50377</strain>
    </source>
</reference>
<proteinExistence type="predicted"/>
<dbReference type="EMBL" id="KI546015">
    <property type="protein sequence ID" value="EST47951.1"/>
    <property type="molecule type" value="Genomic_DNA"/>
</dbReference>
<dbReference type="AlphaFoldDB" id="V6LW65"/>
<evidence type="ECO:0000313" key="3">
    <source>
        <dbReference type="Proteomes" id="UP000018208"/>
    </source>
</evidence>
<evidence type="ECO:0000313" key="2">
    <source>
        <dbReference type="EMBL" id="KAH0575878.1"/>
    </source>
</evidence>
<name>V6LW65_9EUKA</name>
<keyword evidence="3" id="KW-1185">Reference proteome</keyword>
<evidence type="ECO:0000313" key="1">
    <source>
        <dbReference type="EMBL" id="EST47951.1"/>
    </source>
</evidence>
<reference evidence="2" key="2">
    <citation type="submission" date="2020-12" db="EMBL/GenBank/DDBJ databases">
        <title>New Spironucleus salmonicida genome in near-complete chromosomes.</title>
        <authorList>
            <person name="Xu F."/>
            <person name="Kurt Z."/>
            <person name="Jimenez-Gonzalez A."/>
            <person name="Astvaldsson A."/>
            <person name="Andersson J.O."/>
            <person name="Svard S.G."/>
        </authorList>
    </citation>
    <scope>NUCLEOTIDE SEQUENCE</scope>
    <source>
        <strain evidence="2">ATCC 50377</strain>
    </source>
</reference>
<dbReference type="EMBL" id="AUWU02000002">
    <property type="protein sequence ID" value="KAH0575878.1"/>
    <property type="molecule type" value="Genomic_DNA"/>
</dbReference>
<sequence length="127" mass="14804">MLQFQRNVKISRQHLQLWIAQRGGLPNSEVFVPKHKARVYSIFSRAEAIEQVPSSQVLAWQMKVWFDFPNHVQNRILRLLSFPTNTKQISFQKIFSSISVQQYPMENCIVGNQHCSLYIEQGILGMV</sequence>
<protein>
    <submittedName>
        <fullName evidence="1">Uncharacterized protein</fullName>
    </submittedName>
</protein>
<dbReference type="VEuPathDB" id="GiardiaDB:SS50377_21407"/>
<dbReference type="Proteomes" id="UP000018208">
    <property type="component" value="Unassembled WGS sequence"/>
</dbReference>
<organism evidence="1">
    <name type="scientific">Spironucleus salmonicida</name>
    <dbReference type="NCBI Taxonomy" id="348837"/>
    <lineage>
        <taxon>Eukaryota</taxon>
        <taxon>Metamonada</taxon>
        <taxon>Diplomonadida</taxon>
        <taxon>Hexamitidae</taxon>
        <taxon>Hexamitinae</taxon>
        <taxon>Spironucleus</taxon>
    </lineage>
</organism>
<gene>
    <name evidence="1" type="ORF">SS50377_11935</name>
    <name evidence="2" type="ORF">SS50377_21407</name>
</gene>